<keyword evidence="2" id="KW-1185">Reference proteome</keyword>
<gene>
    <name evidence="1" type="ORF">HUJ06_011738</name>
</gene>
<comment type="caution">
    <text evidence="1">The sequence shown here is derived from an EMBL/GenBank/DDBJ whole genome shotgun (WGS) entry which is preliminary data.</text>
</comment>
<evidence type="ECO:0000313" key="2">
    <source>
        <dbReference type="Proteomes" id="UP000607653"/>
    </source>
</evidence>
<reference evidence="1 2" key="1">
    <citation type="journal article" date="2020" name="Mol. Biol. Evol.">
        <title>Distinct Expression and Methylation Patterns for Genes with Different Fates following a Single Whole-Genome Duplication in Flowering Plants.</title>
        <authorList>
            <person name="Shi T."/>
            <person name="Rahmani R.S."/>
            <person name="Gugger P.F."/>
            <person name="Wang M."/>
            <person name="Li H."/>
            <person name="Zhang Y."/>
            <person name="Li Z."/>
            <person name="Wang Q."/>
            <person name="Van de Peer Y."/>
            <person name="Marchal K."/>
            <person name="Chen J."/>
        </authorList>
    </citation>
    <scope>NUCLEOTIDE SEQUENCE [LARGE SCALE GENOMIC DNA]</scope>
    <source>
        <tissue evidence="1">Leaf</tissue>
    </source>
</reference>
<dbReference type="EMBL" id="DUZY01000003">
    <property type="protein sequence ID" value="DAD32887.1"/>
    <property type="molecule type" value="Genomic_DNA"/>
</dbReference>
<evidence type="ECO:0000313" key="1">
    <source>
        <dbReference type="EMBL" id="DAD32887.1"/>
    </source>
</evidence>
<proteinExistence type="predicted"/>
<dbReference type="Proteomes" id="UP000607653">
    <property type="component" value="Unassembled WGS sequence"/>
</dbReference>
<protein>
    <submittedName>
        <fullName evidence="1">Uncharacterized protein</fullName>
    </submittedName>
</protein>
<organism evidence="1 2">
    <name type="scientific">Nelumbo nucifera</name>
    <name type="common">Sacred lotus</name>
    <dbReference type="NCBI Taxonomy" id="4432"/>
    <lineage>
        <taxon>Eukaryota</taxon>
        <taxon>Viridiplantae</taxon>
        <taxon>Streptophyta</taxon>
        <taxon>Embryophyta</taxon>
        <taxon>Tracheophyta</taxon>
        <taxon>Spermatophyta</taxon>
        <taxon>Magnoliopsida</taxon>
        <taxon>Proteales</taxon>
        <taxon>Nelumbonaceae</taxon>
        <taxon>Nelumbo</taxon>
    </lineage>
</organism>
<dbReference type="AlphaFoldDB" id="A0A822YK53"/>
<accession>A0A822YK53</accession>
<name>A0A822YK53_NELNU</name>
<sequence length="40" mass="4518">MIFLLYFSHCMDNKHPPFFSAAIILTLTNSQSSLSLSQTL</sequence>